<dbReference type="GeneID" id="87581376"/>
<evidence type="ECO:0000313" key="6">
    <source>
        <dbReference type="EMBL" id="EHL77152.1"/>
    </source>
</evidence>
<keyword evidence="2 5" id="KW-0808">Transferase</keyword>
<dbReference type="GO" id="GO:0006351">
    <property type="term" value="P:DNA-templated transcription"/>
    <property type="evidence" value="ECO:0007669"/>
    <property type="project" value="UniProtKB-UniRule"/>
</dbReference>
<proteinExistence type="inferred from homology"/>
<dbReference type="Gene3D" id="3.10.20.730">
    <property type="entry name" value="RNAP, epsilon subunit-like"/>
    <property type="match status" value="1"/>
</dbReference>
<keyword evidence="1 5" id="KW-0240">DNA-directed RNA polymerase</keyword>
<dbReference type="EMBL" id="ACWF01000118">
    <property type="protein sequence ID" value="EHL77152.1"/>
    <property type="molecule type" value="Genomic_DNA"/>
</dbReference>
<evidence type="ECO:0000256" key="3">
    <source>
        <dbReference type="ARBA" id="ARBA00022695"/>
    </source>
</evidence>
<dbReference type="AlphaFoldDB" id="G9QMA7"/>
<evidence type="ECO:0000313" key="7">
    <source>
        <dbReference type="Proteomes" id="UP000011747"/>
    </source>
</evidence>
<dbReference type="PATRIC" id="fig|665952.3.peg.2221"/>
<dbReference type="Pfam" id="PF07288">
    <property type="entry name" value="RpoY"/>
    <property type="match status" value="1"/>
</dbReference>
<evidence type="ECO:0000256" key="2">
    <source>
        <dbReference type="ARBA" id="ARBA00022679"/>
    </source>
</evidence>
<sequence>MIYKVYYQESNTEVPTRENTVALFIEADSERDVRQKLKDRPISIEYIQPLEGAYLEYEKQREDFKVEK</sequence>
<comment type="caution">
    <text evidence="6">The sequence shown here is derived from an EMBL/GenBank/DDBJ whole genome shotgun (WGS) entry which is preliminary data.</text>
</comment>
<dbReference type="GO" id="GO:0003899">
    <property type="term" value="F:DNA-directed RNA polymerase activity"/>
    <property type="evidence" value="ECO:0007669"/>
    <property type="project" value="UniProtKB-UniRule"/>
</dbReference>
<protein>
    <recommendedName>
        <fullName evidence="5">DNA-directed RNA polymerase subunit epsilon</fullName>
        <shortName evidence="5">RNAP epsilon subunit</shortName>
        <ecNumber evidence="5">2.7.7.6</ecNumber>
    </recommendedName>
    <alternativeName>
        <fullName evidence="5">RNA polymerase epsilon subunit</fullName>
    </alternativeName>
    <alternativeName>
        <fullName evidence="5">Transcriptase subunit epsilon</fullName>
    </alternativeName>
</protein>
<organism evidence="6 7">
    <name type="scientific">Bacillus smithii 7_3_47FAA</name>
    <dbReference type="NCBI Taxonomy" id="665952"/>
    <lineage>
        <taxon>Bacteria</taxon>
        <taxon>Bacillati</taxon>
        <taxon>Bacillota</taxon>
        <taxon>Bacilli</taxon>
        <taxon>Bacillales</taxon>
        <taxon>Bacillaceae</taxon>
        <taxon>Bacillus</taxon>
    </lineage>
</organism>
<dbReference type="HAMAP" id="MF_01553">
    <property type="entry name" value="RNApol_bact_RpoY"/>
    <property type="match status" value="1"/>
</dbReference>
<comment type="similarity">
    <text evidence="5">Belongs to the RNA polymerase subunit epsilon family.</text>
</comment>
<dbReference type="EC" id="2.7.7.6" evidence="5"/>
<keyword evidence="7" id="KW-1185">Reference proteome</keyword>
<evidence type="ECO:0000256" key="5">
    <source>
        <dbReference type="HAMAP-Rule" id="MF_01553"/>
    </source>
</evidence>
<comment type="catalytic activity">
    <reaction evidence="5">
        <text>RNA(n) + a ribonucleoside 5'-triphosphate = RNA(n+1) + diphosphate</text>
        <dbReference type="Rhea" id="RHEA:21248"/>
        <dbReference type="Rhea" id="RHEA-COMP:14527"/>
        <dbReference type="Rhea" id="RHEA-COMP:17342"/>
        <dbReference type="ChEBI" id="CHEBI:33019"/>
        <dbReference type="ChEBI" id="CHEBI:61557"/>
        <dbReference type="ChEBI" id="CHEBI:140395"/>
        <dbReference type="EC" id="2.7.7.6"/>
    </reaction>
</comment>
<dbReference type="RefSeq" id="WP_003354403.1">
    <property type="nucleotide sequence ID" value="NZ_JH414757.1"/>
</dbReference>
<comment type="function">
    <text evidence="5">A non-essential component of RNA polymerase (RNAP).</text>
</comment>
<reference evidence="6 7" key="1">
    <citation type="submission" date="2011-09" db="EMBL/GenBank/DDBJ databases">
        <title>The Genome Sequence of Bacillus smithii 7_3_47FAA.</title>
        <authorList>
            <consortium name="The Broad Institute Genome Sequencing Platform"/>
            <person name="Earl A."/>
            <person name="Ward D."/>
            <person name="Feldgarden M."/>
            <person name="Gevers D."/>
            <person name="Daigneault M."/>
            <person name="Strauss J."/>
            <person name="Allen-Vercoe E."/>
            <person name="Young S.K."/>
            <person name="Zeng Q."/>
            <person name="Gargeya S."/>
            <person name="Fitzgerald M."/>
            <person name="Haas B."/>
            <person name="Abouelleil A."/>
            <person name="Alvarado L."/>
            <person name="Arachchi H.M."/>
            <person name="Berlin A."/>
            <person name="Brown A."/>
            <person name="Chapman S.B."/>
            <person name="Chen Z."/>
            <person name="Dunbar C."/>
            <person name="Freedman E."/>
            <person name="Gearin G."/>
            <person name="Goldberg J."/>
            <person name="Griggs A."/>
            <person name="Gujja S."/>
            <person name="Heiman D."/>
            <person name="Howarth C."/>
            <person name="Larson L."/>
            <person name="Lui A."/>
            <person name="MacDonald P.J.P."/>
            <person name="Montmayeur A."/>
            <person name="Murphy C."/>
            <person name="Neiman D."/>
            <person name="Pearson M."/>
            <person name="Priest M."/>
            <person name="Roberts A."/>
            <person name="Saif S."/>
            <person name="Shea T."/>
            <person name="Shenoy N."/>
            <person name="Sisk P."/>
            <person name="Stolte C."/>
            <person name="Sykes S."/>
            <person name="Wortman J."/>
            <person name="Nusbaum C."/>
            <person name="Birren B."/>
        </authorList>
    </citation>
    <scope>NUCLEOTIDE SEQUENCE [LARGE SCALE GENOMIC DNA]</scope>
    <source>
        <strain evidence="6 7">7_3_47FAA</strain>
    </source>
</reference>
<dbReference type="Proteomes" id="UP000011747">
    <property type="component" value="Unassembled WGS sequence"/>
</dbReference>
<dbReference type="HOGENOM" id="CLU_187518_0_0_9"/>
<dbReference type="NCBIfam" id="NF010188">
    <property type="entry name" value="PRK13667.1"/>
    <property type="match status" value="1"/>
</dbReference>
<comment type="subunit">
    <text evidence="5">RNAP is composed of a core of 2 alpha, a beta and a beta' subunit. The core is associated with a delta subunit, and at least one of epsilon or omega. When a sigma factor is associated with the core the holoenzyme is formed, which can initiate transcription.</text>
</comment>
<evidence type="ECO:0000256" key="1">
    <source>
        <dbReference type="ARBA" id="ARBA00022478"/>
    </source>
</evidence>
<gene>
    <name evidence="5" type="primary">rpoY</name>
    <name evidence="6" type="ORF">HMPREF1015_00674</name>
</gene>
<dbReference type="GO" id="GO:0000428">
    <property type="term" value="C:DNA-directed RNA polymerase complex"/>
    <property type="evidence" value="ECO:0007669"/>
    <property type="project" value="UniProtKB-KW"/>
</dbReference>
<accession>G9QMA7</accession>
<keyword evidence="4 5" id="KW-0804">Transcription</keyword>
<evidence type="ECO:0000256" key="4">
    <source>
        <dbReference type="ARBA" id="ARBA00023163"/>
    </source>
</evidence>
<dbReference type="InterPro" id="IPR009907">
    <property type="entry name" value="RpoY"/>
</dbReference>
<name>G9QMA7_9BACI</name>
<dbReference type="GO" id="GO:0003677">
    <property type="term" value="F:DNA binding"/>
    <property type="evidence" value="ECO:0007669"/>
    <property type="project" value="UniProtKB-UniRule"/>
</dbReference>
<keyword evidence="3 5" id="KW-0548">Nucleotidyltransferase</keyword>